<dbReference type="EMBL" id="JXMU01000036">
    <property type="protein sequence ID" value="KPA99970.1"/>
    <property type="molecule type" value="Genomic_DNA"/>
</dbReference>
<evidence type="ECO:0008006" key="4">
    <source>
        <dbReference type="Google" id="ProtNLM"/>
    </source>
</evidence>
<dbReference type="NCBIfam" id="TIGR01725">
    <property type="entry name" value="phge_HK97_gp10"/>
    <property type="match status" value="1"/>
</dbReference>
<dbReference type="InterPro" id="IPR010064">
    <property type="entry name" value="HK97-gp10_tail"/>
</dbReference>
<name>A0A0N0E6G1_9HYPH</name>
<dbReference type="Proteomes" id="UP000038011">
    <property type="component" value="Unassembled WGS sequence"/>
</dbReference>
<dbReference type="Pfam" id="PF04883">
    <property type="entry name" value="HK97-gp10_like"/>
    <property type="match status" value="1"/>
</dbReference>
<dbReference type="RefSeq" id="WP_054000454.1">
    <property type="nucleotide sequence ID" value="NZ_JXMU01000036.1"/>
</dbReference>
<organism evidence="2 3">
    <name type="scientific">Ahrensia marina</name>
    <dbReference type="NCBI Taxonomy" id="1514904"/>
    <lineage>
        <taxon>Bacteria</taxon>
        <taxon>Pseudomonadati</taxon>
        <taxon>Pseudomonadota</taxon>
        <taxon>Alphaproteobacteria</taxon>
        <taxon>Hyphomicrobiales</taxon>
        <taxon>Ahrensiaceae</taxon>
        <taxon>Ahrensia</taxon>
    </lineage>
</organism>
<dbReference type="OrthoDB" id="8480914at2"/>
<comment type="caution">
    <text evidence="2">The sequence shown here is derived from an EMBL/GenBank/DDBJ whole genome shotgun (WGS) entry which is preliminary data.</text>
</comment>
<gene>
    <name evidence="2" type="ORF">SU32_16340</name>
</gene>
<reference evidence="2 3" key="1">
    <citation type="submission" date="2015-01" db="EMBL/GenBank/DDBJ databases">
        <title>Ahrensia donghaiensis sp. nov., a novel dimethylsulphoniopropionate-cleavage bacterium isolated from seawater and emended descriptions of the genus Ahrensia and Ahrensia kielensis.</title>
        <authorList>
            <person name="Liu J."/>
        </authorList>
    </citation>
    <scope>NUCLEOTIDE SEQUENCE [LARGE SCALE GENOMIC DNA]</scope>
    <source>
        <strain evidence="2 3">LZD062</strain>
    </source>
</reference>
<sequence length="141" mass="15401">MTHDGGLSRFQKRMKAVPKAVKEAVKPALNKSGEELATTMRTLAEVSRDTGDLIDSIEVTEGGQKTPPYSQPGGSTFVPENAVAVTVGNMDVRYPHLVEYGSKNAPAQPFFWPAVRTTKKRITGRIKRSISKAVKDNWGSQ</sequence>
<proteinExistence type="predicted"/>
<feature type="region of interest" description="Disordered" evidence="1">
    <location>
        <begin position="57"/>
        <end position="76"/>
    </location>
</feature>
<evidence type="ECO:0000313" key="2">
    <source>
        <dbReference type="EMBL" id="KPA99970.1"/>
    </source>
</evidence>
<evidence type="ECO:0000256" key="1">
    <source>
        <dbReference type="SAM" id="MobiDB-lite"/>
    </source>
</evidence>
<keyword evidence="3" id="KW-1185">Reference proteome</keyword>
<dbReference type="AlphaFoldDB" id="A0A0N0E6G1"/>
<accession>A0A0N0E6G1</accession>
<protein>
    <recommendedName>
        <fullName evidence="4">HK97 gp10 family phage protein</fullName>
    </recommendedName>
</protein>
<dbReference type="STRING" id="1514904.SU32_16340"/>
<dbReference type="PATRIC" id="fig|1514904.3.peg.2676"/>
<evidence type="ECO:0000313" key="3">
    <source>
        <dbReference type="Proteomes" id="UP000038011"/>
    </source>
</evidence>